<reference evidence="1 2" key="1">
    <citation type="submission" date="2021-06" db="EMBL/GenBank/DDBJ databases">
        <authorList>
            <person name="Kallberg Y."/>
            <person name="Tangrot J."/>
            <person name="Rosling A."/>
        </authorList>
    </citation>
    <scope>NUCLEOTIDE SEQUENCE [LARGE SCALE GENOMIC DNA]</scope>
    <source>
        <strain evidence="1 2">120-4 pot B 10/14</strain>
    </source>
</reference>
<dbReference type="Proteomes" id="UP000789901">
    <property type="component" value="Unassembled WGS sequence"/>
</dbReference>
<dbReference type="EMBL" id="CAJVQB010013967">
    <property type="protein sequence ID" value="CAG8765607.1"/>
    <property type="molecule type" value="Genomic_DNA"/>
</dbReference>
<evidence type="ECO:0000313" key="1">
    <source>
        <dbReference type="EMBL" id="CAG8765607.1"/>
    </source>
</evidence>
<evidence type="ECO:0000313" key="2">
    <source>
        <dbReference type="Proteomes" id="UP000789901"/>
    </source>
</evidence>
<accession>A0ABN7VFE0</accession>
<protein>
    <submittedName>
        <fullName evidence="1">29836_t:CDS:1</fullName>
    </submittedName>
</protein>
<feature type="non-terminal residue" evidence="1">
    <location>
        <position position="1"/>
    </location>
</feature>
<comment type="caution">
    <text evidence="1">The sequence shown here is derived from an EMBL/GenBank/DDBJ whole genome shotgun (WGS) entry which is preliminary data.</text>
</comment>
<sequence length="107" mass="12743">AFLWVQHLEEQIDDSYINFNTYSNLNLTNIEENEFNDKENYDYQYKESNDFIETIQLSPNLSQNSSIYTNDNNLVDSFNSQDNIDNLYQNFKLEEYSNDILLETNEG</sequence>
<name>A0ABN7VFE0_GIGMA</name>
<organism evidence="1 2">
    <name type="scientific">Gigaspora margarita</name>
    <dbReference type="NCBI Taxonomy" id="4874"/>
    <lineage>
        <taxon>Eukaryota</taxon>
        <taxon>Fungi</taxon>
        <taxon>Fungi incertae sedis</taxon>
        <taxon>Mucoromycota</taxon>
        <taxon>Glomeromycotina</taxon>
        <taxon>Glomeromycetes</taxon>
        <taxon>Diversisporales</taxon>
        <taxon>Gigasporaceae</taxon>
        <taxon>Gigaspora</taxon>
    </lineage>
</organism>
<proteinExistence type="predicted"/>
<gene>
    <name evidence="1" type="ORF">GMARGA_LOCUS17985</name>
</gene>
<keyword evidence="2" id="KW-1185">Reference proteome</keyword>